<feature type="region of interest" description="Disordered" evidence="1">
    <location>
        <begin position="257"/>
        <end position="281"/>
    </location>
</feature>
<feature type="transmembrane region" description="Helical" evidence="2">
    <location>
        <begin position="99"/>
        <end position="118"/>
    </location>
</feature>
<name>A0ABC8T617_9AQUA</name>
<evidence type="ECO:0000313" key="4">
    <source>
        <dbReference type="Proteomes" id="UP001642360"/>
    </source>
</evidence>
<accession>A0ABC8T617</accession>
<feature type="compositionally biased region" description="Low complexity" evidence="1">
    <location>
        <begin position="260"/>
        <end position="274"/>
    </location>
</feature>
<gene>
    <name evidence="3" type="ORF">ILEXP_LOCUS32530</name>
</gene>
<sequence>MRTTRRCCHTFLAFILKFVNFLQTFVGLSIVIYSAYMLNQWHNNHSQSPVHLPPSPDFPDAILSNFDAVKGPDHVTPLNLAANVVSGLEFNVQNLPAPWFIYAFMGVGVVVCCISCIGHIGAEAINGCCLCFHALLTTALILLEVALVAFVALDHHWEKDLPFDPTGELYRIRAFIENNVEVCKWVGISLVVIQVLSLLLAMILRAMVSIRREDSDIEGGYDVSDRTPLLNPQLSQTYGSIKGIRTHSDSWSSRMREKYGLSNGGENSNLLNQNASVDMKS</sequence>
<dbReference type="AlphaFoldDB" id="A0ABC8T617"/>
<proteinExistence type="predicted"/>
<dbReference type="EMBL" id="CAUOFW020004036">
    <property type="protein sequence ID" value="CAK9163485.1"/>
    <property type="molecule type" value="Genomic_DNA"/>
</dbReference>
<keyword evidence="4" id="KW-1185">Reference proteome</keyword>
<organism evidence="3 4">
    <name type="scientific">Ilex paraguariensis</name>
    <name type="common">yerba mate</name>
    <dbReference type="NCBI Taxonomy" id="185542"/>
    <lineage>
        <taxon>Eukaryota</taxon>
        <taxon>Viridiplantae</taxon>
        <taxon>Streptophyta</taxon>
        <taxon>Embryophyta</taxon>
        <taxon>Tracheophyta</taxon>
        <taxon>Spermatophyta</taxon>
        <taxon>Magnoliopsida</taxon>
        <taxon>eudicotyledons</taxon>
        <taxon>Gunneridae</taxon>
        <taxon>Pentapetalae</taxon>
        <taxon>asterids</taxon>
        <taxon>campanulids</taxon>
        <taxon>Aquifoliales</taxon>
        <taxon>Aquifoliaceae</taxon>
        <taxon>Ilex</taxon>
    </lineage>
</organism>
<feature type="transmembrane region" description="Helical" evidence="2">
    <location>
        <begin position="12"/>
        <end position="36"/>
    </location>
</feature>
<feature type="transmembrane region" description="Helical" evidence="2">
    <location>
        <begin position="185"/>
        <end position="204"/>
    </location>
</feature>
<comment type="caution">
    <text evidence="3">The sequence shown here is derived from an EMBL/GenBank/DDBJ whole genome shotgun (WGS) entry which is preliminary data.</text>
</comment>
<reference evidence="3 4" key="1">
    <citation type="submission" date="2024-02" db="EMBL/GenBank/DDBJ databases">
        <authorList>
            <person name="Vignale AGUSTIN F."/>
            <person name="Sosa J E."/>
            <person name="Modenutti C."/>
        </authorList>
    </citation>
    <scope>NUCLEOTIDE SEQUENCE [LARGE SCALE GENOMIC DNA]</scope>
</reference>
<evidence type="ECO:0008006" key="5">
    <source>
        <dbReference type="Google" id="ProtNLM"/>
    </source>
</evidence>
<keyword evidence="2" id="KW-1133">Transmembrane helix</keyword>
<protein>
    <recommendedName>
        <fullName evidence="5">Tetraspanin-20</fullName>
    </recommendedName>
</protein>
<feature type="transmembrane region" description="Helical" evidence="2">
    <location>
        <begin position="130"/>
        <end position="153"/>
    </location>
</feature>
<evidence type="ECO:0000256" key="1">
    <source>
        <dbReference type="SAM" id="MobiDB-lite"/>
    </source>
</evidence>
<evidence type="ECO:0000256" key="2">
    <source>
        <dbReference type="SAM" id="Phobius"/>
    </source>
</evidence>
<evidence type="ECO:0000313" key="3">
    <source>
        <dbReference type="EMBL" id="CAK9163485.1"/>
    </source>
</evidence>
<keyword evidence="2" id="KW-0472">Membrane</keyword>
<keyword evidence="2" id="KW-0812">Transmembrane</keyword>
<dbReference type="Proteomes" id="UP001642360">
    <property type="component" value="Unassembled WGS sequence"/>
</dbReference>